<name>A0A5B0KPS9_9PROT</name>
<proteinExistence type="predicted"/>
<organism evidence="2 3">
    <name type="scientific">Azospirillum argentinense</name>
    <dbReference type="NCBI Taxonomy" id="2970906"/>
    <lineage>
        <taxon>Bacteria</taxon>
        <taxon>Pseudomonadati</taxon>
        <taxon>Pseudomonadota</taxon>
        <taxon>Alphaproteobacteria</taxon>
        <taxon>Rhodospirillales</taxon>
        <taxon>Azospirillaceae</taxon>
        <taxon>Azospirillum</taxon>
    </lineage>
</organism>
<dbReference type="EMBL" id="VEWN01000013">
    <property type="protein sequence ID" value="KAA1053753.1"/>
    <property type="molecule type" value="Genomic_DNA"/>
</dbReference>
<protein>
    <submittedName>
        <fullName evidence="2">Uncharacterized protein</fullName>
    </submittedName>
</protein>
<evidence type="ECO:0000256" key="1">
    <source>
        <dbReference type="SAM" id="Phobius"/>
    </source>
</evidence>
<evidence type="ECO:0000313" key="3">
    <source>
        <dbReference type="Proteomes" id="UP000325333"/>
    </source>
</evidence>
<comment type="caution">
    <text evidence="2">The sequence shown here is derived from an EMBL/GenBank/DDBJ whole genome shotgun (WGS) entry which is preliminary data.</text>
</comment>
<keyword evidence="1" id="KW-1133">Transmembrane helix</keyword>
<accession>A0A5B0KPS9</accession>
<dbReference type="AlphaFoldDB" id="A0A5B0KPS9"/>
<sequence length="94" mass="9522">MRPSRLPKQQEYPPICSAAGRSVFAAGEPYPATMNPQKAIATDLVTCADGGGEAAASRTSFAGLAVLLLGAVAAAGGGSLAVQRLLPVTQRVVR</sequence>
<keyword evidence="1" id="KW-0472">Membrane</keyword>
<keyword evidence="1" id="KW-0812">Transmembrane</keyword>
<dbReference type="Proteomes" id="UP000325333">
    <property type="component" value="Unassembled WGS sequence"/>
</dbReference>
<reference evidence="2 3" key="1">
    <citation type="submission" date="2019-07" db="EMBL/GenBank/DDBJ databases">
        <title>Genome sequencing of the stress-tolerant strain Azospirillum brasilense Az19.</title>
        <authorList>
            <person name="Maroniche G.A."/>
            <person name="Garcia J.E."/>
            <person name="Pagnussat L."/>
            <person name="Amenta M."/>
            <person name="Creus C.M."/>
        </authorList>
    </citation>
    <scope>NUCLEOTIDE SEQUENCE [LARGE SCALE GENOMIC DNA]</scope>
    <source>
        <strain evidence="2 3">Az19</strain>
    </source>
</reference>
<feature type="transmembrane region" description="Helical" evidence="1">
    <location>
        <begin position="61"/>
        <end position="82"/>
    </location>
</feature>
<gene>
    <name evidence="2" type="ORF">FH063_002335</name>
</gene>
<evidence type="ECO:0000313" key="2">
    <source>
        <dbReference type="EMBL" id="KAA1053753.1"/>
    </source>
</evidence>